<keyword evidence="2" id="KW-1185">Reference proteome</keyword>
<sequence>MLDWKPVRRELLGWRTLSGYANFGPVTVIREKRRLRGMARRLRPLAINAAAMEKIGHGPDIDHGVT</sequence>
<dbReference type="EMBL" id="AP021861">
    <property type="protein sequence ID" value="BBO31010.1"/>
    <property type="molecule type" value="Genomic_DNA"/>
</dbReference>
<evidence type="ECO:0000313" key="1">
    <source>
        <dbReference type="EMBL" id="BBO31010.1"/>
    </source>
</evidence>
<dbReference type="Proteomes" id="UP000326837">
    <property type="component" value="Chromosome"/>
</dbReference>
<name>A0A5K7X3D3_9BACT</name>
<gene>
    <name evidence="1" type="ORF">PLANPX_0622</name>
</gene>
<dbReference type="AlphaFoldDB" id="A0A5K7X3D3"/>
<protein>
    <submittedName>
        <fullName evidence="1">Uncharacterized protein</fullName>
    </submittedName>
</protein>
<proteinExistence type="predicted"/>
<organism evidence="1 2">
    <name type="scientific">Lacipirellula parvula</name>
    <dbReference type="NCBI Taxonomy" id="2650471"/>
    <lineage>
        <taxon>Bacteria</taxon>
        <taxon>Pseudomonadati</taxon>
        <taxon>Planctomycetota</taxon>
        <taxon>Planctomycetia</taxon>
        <taxon>Pirellulales</taxon>
        <taxon>Lacipirellulaceae</taxon>
        <taxon>Lacipirellula</taxon>
    </lineage>
</organism>
<accession>A0A5K7X3D3</accession>
<reference evidence="2" key="1">
    <citation type="submission" date="2019-10" db="EMBL/GenBank/DDBJ databases">
        <title>Lacipirellula parvula gen. nov., sp. nov., representing a lineage of planctomycetes widespread in freshwater anoxic habitats, and description of the family Lacipirellulaceae.</title>
        <authorList>
            <person name="Dedysh S.N."/>
            <person name="Kulichevskaya I.S."/>
            <person name="Beletsky A.V."/>
            <person name="Rakitin A.L."/>
            <person name="Mardanov A.V."/>
            <person name="Ivanova A.A."/>
            <person name="Saltykova V.X."/>
            <person name="Rijpstra W.I.C."/>
            <person name="Sinninghe Damste J.S."/>
            <person name="Ravin N.V."/>
        </authorList>
    </citation>
    <scope>NUCLEOTIDE SEQUENCE [LARGE SCALE GENOMIC DNA]</scope>
    <source>
        <strain evidence="2">PX69</strain>
    </source>
</reference>
<evidence type="ECO:0000313" key="2">
    <source>
        <dbReference type="Proteomes" id="UP000326837"/>
    </source>
</evidence>
<dbReference type="KEGG" id="lpav:PLANPX_0622"/>